<dbReference type="GO" id="GO:0016740">
    <property type="term" value="F:transferase activity"/>
    <property type="evidence" value="ECO:0007669"/>
    <property type="project" value="UniProtKB-KW"/>
</dbReference>
<dbReference type="Gene3D" id="3.40.50.2000">
    <property type="entry name" value="Glycogen Phosphorylase B"/>
    <property type="match status" value="1"/>
</dbReference>
<keyword evidence="2" id="KW-0808">Transferase</keyword>
<gene>
    <name evidence="2" type="ORF">AWB70_07565</name>
</gene>
<dbReference type="InterPro" id="IPR050834">
    <property type="entry name" value="Glycosyltransf_2"/>
</dbReference>
<dbReference type="CDD" id="cd00761">
    <property type="entry name" value="Glyco_tranf_GTA_type"/>
    <property type="match status" value="1"/>
</dbReference>
<dbReference type="InterPro" id="IPR029044">
    <property type="entry name" value="Nucleotide-diphossugar_trans"/>
</dbReference>
<dbReference type="SUPFAM" id="SSF53756">
    <property type="entry name" value="UDP-Glycosyltransferase/glycogen phosphorylase"/>
    <property type="match status" value="1"/>
</dbReference>
<keyword evidence="3" id="KW-1185">Reference proteome</keyword>
<evidence type="ECO:0000313" key="3">
    <source>
        <dbReference type="Proteomes" id="UP000054740"/>
    </source>
</evidence>
<protein>
    <submittedName>
        <fullName evidence="2">Glycosyl transferase family 2</fullName>
    </submittedName>
</protein>
<dbReference type="SUPFAM" id="SSF53448">
    <property type="entry name" value="Nucleotide-diphospho-sugar transferases"/>
    <property type="match status" value="1"/>
</dbReference>
<dbReference type="AlphaFoldDB" id="A0A158JWE4"/>
<accession>A0A158JWE4</accession>
<dbReference type="PANTHER" id="PTHR43685">
    <property type="entry name" value="GLYCOSYLTRANSFERASE"/>
    <property type="match status" value="1"/>
</dbReference>
<dbReference type="PANTHER" id="PTHR43685:SF2">
    <property type="entry name" value="GLYCOSYLTRANSFERASE 2-LIKE DOMAIN-CONTAINING PROTEIN"/>
    <property type="match status" value="1"/>
</dbReference>
<dbReference type="Proteomes" id="UP000054740">
    <property type="component" value="Unassembled WGS sequence"/>
</dbReference>
<dbReference type="InterPro" id="IPR001173">
    <property type="entry name" value="Glyco_trans_2-like"/>
</dbReference>
<dbReference type="Gene3D" id="3.90.550.10">
    <property type="entry name" value="Spore Coat Polysaccharide Biosynthesis Protein SpsA, Chain A"/>
    <property type="match status" value="1"/>
</dbReference>
<name>A0A158JWE4_CABCO</name>
<evidence type="ECO:0000259" key="1">
    <source>
        <dbReference type="Pfam" id="PF00535"/>
    </source>
</evidence>
<organism evidence="2 3">
    <name type="scientific">Caballeronia cordobensis</name>
    <name type="common">Burkholderia cordobensis</name>
    <dbReference type="NCBI Taxonomy" id="1353886"/>
    <lineage>
        <taxon>Bacteria</taxon>
        <taxon>Pseudomonadati</taxon>
        <taxon>Pseudomonadota</taxon>
        <taxon>Betaproteobacteria</taxon>
        <taxon>Burkholderiales</taxon>
        <taxon>Burkholderiaceae</taxon>
        <taxon>Caballeronia</taxon>
    </lineage>
</organism>
<evidence type="ECO:0000313" key="2">
    <source>
        <dbReference type="EMBL" id="SAL72711.1"/>
    </source>
</evidence>
<dbReference type="EMBL" id="FCNY02000053">
    <property type="protein sequence ID" value="SAL72711.1"/>
    <property type="molecule type" value="Genomic_DNA"/>
</dbReference>
<reference evidence="3" key="1">
    <citation type="submission" date="2016-01" db="EMBL/GenBank/DDBJ databases">
        <authorList>
            <person name="Peeters C."/>
        </authorList>
    </citation>
    <scope>NUCLEOTIDE SEQUENCE [LARGE SCALE GENOMIC DNA]</scope>
</reference>
<feature type="domain" description="Glycosyltransferase 2-like" evidence="1">
    <location>
        <begin position="323"/>
        <end position="492"/>
    </location>
</feature>
<dbReference type="Pfam" id="PF00535">
    <property type="entry name" value="Glycos_transf_2"/>
    <property type="match status" value="1"/>
</dbReference>
<sequence>MALQIALFIYDDVKIVEFQDYVGIGFRVAQAKRAAMLPPETFVMAYAHGNHGYLDNAAGEISKERPVKFDAMERLGAELADCLVFPTRFMEDLYLNKLGFMPRQHRLQPYPVELADADLLEKRFKPISKIVFYGKPNLQKGYPEFCNAVLQFFSDPQFTEIARQIEEVVVLGTERADERLYAIPNIKISCGKYSRNAVVAKLEEFSVDSLAILPYKGDNHPLSIFEVVGSNCQFIAFKAGGLPEQIPAAVHPDVMCEPNSVALANALAHSVAMPLNERQSLIARTRHSMASMYRVHSDNYLAMLESFKQAPELEQQPRGKVDLIVANFNGSRTYLSDAVFGINNSFHRPAKVIFVDDKSTEENFETMIDVAKRVAHSESVIVRNENNVGLAGARNAGLRHVSAEYVCTHDNDDIMLNNFLANACRMLDENPHVAAITCYDRGFNDGDDWLSEESNTNDYFYRPMGMDFGLGLSENPYGPSLAVFRTNILKELGGWDETSKGTWEDWQLFTRMAGLGKEVWVMPKIGFLYRVRKASMLRTYPTFPGWLRLSHALPGLPSNQRFTTMRAALTPNAQFLGERDALRNRISQLELSMQATHAELARLSAIEMSTTWRATRKLREFAAANRTLARYIRRIAFAGHRLIRKFTRH</sequence>
<proteinExistence type="predicted"/>